<dbReference type="InterPro" id="IPR011009">
    <property type="entry name" value="Kinase-like_dom_sf"/>
</dbReference>
<dbReference type="Gene3D" id="3.90.1200.10">
    <property type="match status" value="1"/>
</dbReference>
<proteinExistence type="predicted"/>
<name>A0ABT1PDY6_9ACTN</name>
<dbReference type="Gene3D" id="3.30.470.20">
    <property type="entry name" value="ATP-grasp fold, B domain"/>
    <property type="match status" value="1"/>
</dbReference>
<evidence type="ECO:0000313" key="4">
    <source>
        <dbReference type="Proteomes" id="UP001206206"/>
    </source>
</evidence>
<evidence type="ECO:0000313" key="3">
    <source>
        <dbReference type="EMBL" id="MCQ4042540.1"/>
    </source>
</evidence>
<reference evidence="3 4" key="1">
    <citation type="submission" date="2022-06" db="EMBL/GenBank/DDBJ databases">
        <title>Draft genome sequence of type strain Streptomyces rubrisoli DSM 42083.</title>
        <authorList>
            <person name="Duangmal K."/>
            <person name="Klaysubun C."/>
        </authorList>
    </citation>
    <scope>NUCLEOTIDE SEQUENCE [LARGE SCALE GENOMIC DNA]</scope>
    <source>
        <strain evidence="3 4">DSM 42083</strain>
    </source>
</reference>
<protein>
    <submittedName>
        <fullName evidence="3">Phosphotransferase</fullName>
    </submittedName>
</protein>
<dbReference type="RefSeq" id="WP_255926823.1">
    <property type="nucleotide sequence ID" value="NZ_JANFNH010000008.1"/>
</dbReference>
<dbReference type="PANTHER" id="PTHR21621:SF0">
    <property type="entry name" value="BETA-CITRYLGLUTAMATE SYNTHASE B-RELATED"/>
    <property type="match status" value="1"/>
</dbReference>
<organism evidence="3 4">
    <name type="scientific">Streptantibioticus rubrisoli</name>
    <dbReference type="NCBI Taxonomy" id="1387313"/>
    <lineage>
        <taxon>Bacteria</taxon>
        <taxon>Bacillati</taxon>
        <taxon>Actinomycetota</taxon>
        <taxon>Actinomycetes</taxon>
        <taxon>Kitasatosporales</taxon>
        <taxon>Streptomycetaceae</taxon>
        <taxon>Streptantibioticus</taxon>
    </lineage>
</organism>
<accession>A0ABT1PDY6</accession>
<keyword evidence="4" id="KW-1185">Reference proteome</keyword>
<comment type="caution">
    <text evidence="3">The sequence shown here is derived from an EMBL/GenBank/DDBJ whole genome shotgun (WGS) entry which is preliminary data.</text>
</comment>
<dbReference type="Proteomes" id="UP001206206">
    <property type="component" value="Unassembled WGS sequence"/>
</dbReference>
<dbReference type="SUPFAM" id="SSF56059">
    <property type="entry name" value="Glutathione synthetase ATP-binding domain-like"/>
    <property type="match status" value="1"/>
</dbReference>
<dbReference type="SUPFAM" id="SSF56112">
    <property type="entry name" value="Protein kinase-like (PK-like)"/>
    <property type="match status" value="1"/>
</dbReference>
<dbReference type="EMBL" id="JANFNH010000008">
    <property type="protein sequence ID" value="MCQ4042540.1"/>
    <property type="molecule type" value="Genomic_DNA"/>
</dbReference>
<feature type="region of interest" description="Disordered" evidence="1">
    <location>
        <begin position="492"/>
        <end position="517"/>
    </location>
</feature>
<gene>
    <name evidence="3" type="ORF">NON19_10970</name>
</gene>
<dbReference type="PANTHER" id="PTHR21621">
    <property type="entry name" value="RIBOSOMAL PROTEIN S6 MODIFICATION PROTEIN"/>
    <property type="match status" value="1"/>
</dbReference>
<evidence type="ECO:0000256" key="1">
    <source>
        <dbReference type="SAM" id="MobiDB-lite"/>
    </source>
</evidence>
<feature type="domain" description="ATP-grasp fold RimK-type" evidence="2">
    <location>
        <begin position="116"/>
        <end position="245"/>
    </location>
</feature>
<dbReference type="Pfam" id="PF08443">
    <property type="entry name" value="RimK"/>
    <property type="match status" value="1"/>
</dbReference>
<evidence type="ECO:0000259" key="2">
    <source>
        <dbReference type="Pfam" id="PF08443"/>
    </source>
</evidence>
<sequence>MRVCLLTHHAEHPLLAALPHLLGRRHRVTVFDADDPDCGDLGPTADLYLLKSHSPRAVSLARRLERLGGRVVNGADATERCLDRGQMADLARRSGLPFPNTRRLARLSDLAHASAPGFPLIVKSRASRCGDLVARLDRPEQVRALEGDWADEPVVVQELVANDGLDHKLWVIGERVFAGLRGSPLDGVASKVTRMLDPWRLPAGWLDLTRTVGEVFGLRIYGVDILDTGDGPMVVDVNPFPGCRGVPGAPRALATFVRQATPHRNPAPRQAAASPVAALHEAVRDLVGALDRDAAPLRVSSLRRKPGRGLTASYRCATGALVTVRLDESALANPRAGELFSRVDPAEPRGRWPGVLRCPRIGLTLQSFPHDAELPALPAACATAPPDGAVATALTAAARTVLEDPRARVEEVRATPVRYKPAARCVLRYEVRLSSGEELVFFGKLYRDLADAAAAHRLGERLWAVGGEQAAVPRTLGLVEELGLVLTETAGGAHGGGQLPGTALLRPPRRARDGVRPPHAALAASAAALAWLHTSTVSSGRTAPDGPRYAARVRAWAHALSGELDGTVQPLAEALERTGTAQTALVHGAFKPSQLVFCPPGHPVITDLDGTGQGDPALDVGYFLAYLRPTRPRGNRAWYEAAREAFLGAYLAALADRGADPGRFAAVPRRAALFDAALQLKIASRRVRRLSSPRPAEPRAVAAEIERCLERFAEGGNG</sequence>
<dbReference type="InterPro" id="IPR013651">
    <property type="entry name" value="ATP-grasp_RimK-type"/>
</dbReference>